<protein>
    <recommendedName>
        <fullName evidence="3">Replicative DNA helicase</fullName>
    </recommendedName>
</protein>
<evidence type="ECO:0000313" key="1">
    <source>
        <dbReference type="EMBL" id="MCY9607267.1"/>
    </source>
</evidence>
<dbReference type="GeneID" id="76996897"/>
<comment type="caution">
    <text evidence="1">The sequence shown here is derived from an EMBL/GenBank/DDBJ whole genome shotgun (WGS) entry which is preliminary data.</text>
</comment>
<accession>A0ABT4FSX8</accession>
<gene>
    <name evidence="1" type="ORF">M5W83_08910</name>
</gene>
<reference evidence="1 2" key="1">
    <citation type="submission" date="2022-05" db="EMBL/GenBank/DDBJ databases">
        <title>Genome Sequencing of Bee-Associated Microbes.</title>
        <authorList>
            <person name="Dunlap C."/>
        </authorList>
    </citation>
    <scope>NUCLEOTIDE SEQUENCE [LARGE SCALE GENOMIC DNA]</scope>
    <source>
        <strain evidence="1 2">NRRL B-14613</strain>
    </source>
</reference>
<name>A0ABT4FSX8_PANTH</name>
<evidence type="ECO:0008006" key="3">
    <source>
        <dbReference type="Google" id="ProtNLM"/>
    </source>
</evidence>
<organism evidence="1 2">
    <name type="scientific">Paenibacillus thiaminolyticus</name>
    <name type="common">Bacillus thiaminolyticus</name>
    <dbReference type="NCBI Taxonomy" id="49283"/>
    <lineage>
        <taxon>Bacteria</taxon>
        <taxon>Bacillati</taxon>
        <taxon>Bacillota</taxon>
        <taxon>Bacilli</taxon>
        <taxon>Bacillales</taxon>
        <taxon>Paenibacillaceae</taxon>
        <taxon>Paenibacillus</taxon>
    </lineage>
</organism>
<evidence type="ECO:0000313" key="2">
    <source>
        <dbReference type="Proteomes" id="UP001209276"/>
    </source>
</evidence>
<dbReference type="Proteomes" id="UP001209276">
    <property type="component" value="Unassembled WGS sequence"/>
</dbReference>
<sequence>MDQPLISIFQSGESSPELFQSMRDIAYLSGVLSDLGSQNAFHSPSEILRFLRIIQLINEEALGLDDPIENSDTLFYRYRNRFIHDPEPPSKSRVSQIVNVLVKYNWISKQSRQLKMRDVGKRMMDALIRLANDSLAYYMHDDIGRSLFQARRDAELSEAYDDHGISGGNKIASMIRNVENAIQLMKERELEMLADRNALPQLEIIHQLMKELETKLTERFRQFQTLEDSLVLSNLMQQGTAVLAEGTNLSLGMINKYLKFTAMQQTLLSSTIHPEKVREFIVQMYDPPLESDIPNVYQLMSFMEQDQYAGEAVDGLWMPVKFAVPLSAEAISEAVHYLETYEPVVDRIQEENIDMEYREEEIFMDQLGELMGESHWLLTKSMIQTDAIENYMKQVEEAPIEQVMIEATSSSWGDAINALTAIAALVGNKKMSIDKAHPGMNNDDLMYEKDWEWLRLEERNQVLRKRTFGTRSHVTDREEQRAGLAENTEMVAIDSYASDHIENGTGNDVNQERRG</sequence>
<dbReference type="RefSeq" id="WP_244194343.1">
    <property type="nucleotide sequence ID" value="NZ_CABMNB010000047.1"/>
</dbReference>
<dbReference type="EMBL" id="JAMDMM010000019">
    <property type="protein sequence ID" value="MCY9607267.1"/>
    <property type="molecule type" value="Genomic_DNA"/>
</dbReference>
<proteinExistence type="predicted"/>
<keyword evidence="2" id="KW-1185">Reference proteome</keyword>